<accession>A0A5B1CAR1</accession>
<protein>
    <submittedName>
        <fullName evidence="1">Uncharacterized protein</fullName>
    </submittedName>
</protein>
<proteinExistence type="predicted"/>
<reference evidence="1 2" key="1">
    <citation type="submission" date="2019-08" db="EMBL/GenBank/DDBJ databases">
        <title>Deep-cultivation of Planctomycetes and their phenomic and genomic characterization uncovers novel biology.</title>
        <authorList>
            <person name="Wiegand S."/>
            <person name="Jogler M."/>
            <person name="Boedeker C."/>
            <person name="Pinto D."/>
            <person name="Vollmers J."/>
            <person name="Rivas-Marin E."/>
            <person name="Kohn T."/>
            <person name="Peeters S.H."/>
            <person name="Heuer A."/>
            <person name="Rast P."/>
            <person name="Oberbeckmann S."/>
            <person name="Bunk B."/>
            <person name="Jeske O."/>
            <person name="Meyerdierks A."/>
            <person name="Storesund J.E."/>
            <person name="Kallscheuer N."/>
            <person name="Luecker S."/>
            <person name="Lage O.M."/>
            <person name="Pohl T."/>
            <person name="Merkel B.J."/>
            <person name="Hornburger P."/>
            <person name="Mueller R.-W."/>
            <person name="Bruemmer F."/>
            <person name="Labrenz M."/>
            <person name="Spormann A.M."/>
            <person name="Op Den Camp H."/>
            <person name="Overmann J."/>
            <person name="Amann R."/>
            <person name="Jetten M.S.M."/>
            <person name="Mascher T."/>
            <person name="Medema M.H."/>
            <person name="Devos D.P."/>
            <person name="Kaster A.-K."/>
            <person name="Ovreas L."/>
            <person name="Rohde M."/>
            <person name="Galperin M.Y."/>
            <person name="Jogler C."/>
        </authorList>
    </citation>
    <scope>NUCLEOTIDE SEQUENCE [LARGE SCALE GENOMIC DNA]</scope>
    <source>
        <strain evidence="1 2">LF1</strain>
    </source>
</reference>
<keyword evidence="2" id="KW-1185">Reference proteome</keyword>
<name>A0A5B1CAR1_9BACT</name>
<dbReference type="Proteomes" id="UP000322699">
    <property type="component" value="Unassembled WGS sequence"/>
</dbReference>
<gene>
    <name evidence="1" type="ORF">LF1_52110</name>
</gene>
<dbReference type="EMBL" id="VRLW01000002">
    <property type="protein sequence ID" value="KAA1257362.1"/>
    <property type="molecule type" value="Genomic_DNA"/>
</dbReference>
<sequence>MESMRRLCPAVREAGSKCPRLSRITSRITGYGGKSQPSRKIAQAVLRCILWLSVGLGFENGRPFVYQWDANYSSKPSEH</sequence>
<evidence type="ECO:0000313" key="2">
    <source>
        <dbReference type="Proteomes" id="UP000322699"/>
    </source>
</evidence>
<dbReference type="AlphaFoldDB" id="A0A5B1CAR1"/>
<organism evidence="1 2">
    <name type="scientific">Rubripirellula obstinata</name>
    <dbReference type="NCBI Taxonomy" id="406547"/>
    <lineage>
        <taxon>Bacteria</taxon>
        <taxon>Pseudomonadati</taxon>
        <taxon>Planctomycetota</taxon>
        <taxon>Planctomycetia</taxon>
        <taxon>Pirellulales</taxon>
        <taxon>Pirellulaceae</taxon>
        <taxon>Rubripirellula</taxon>
    </lineage>
</organism>
<evidence type="ECO:0000313" key="1">
    <source>
        <dbReference type="EMBL" id="KAA1257362.1"/>
    </source>
</evidence>
<comment type="caution">
    <text evidence="1">The sequence shown here is derived from an EMBL/GenBank/DDBJ whole genome shotgun (WGS) entry which is preliminary data.</text>
</comment>